<reference evidence="2 3" key="1">
    <citation type="submission" date="2016-10" db="EMBL/GenBank/DDBJ databases">
        <title>Complete genome of the TMA-utilizing, human hosted archaeon Methanomethylophilus alvus Gen. nov, sp. nov., strain Mx-05, derived from a pure culture.</title>
        <authorList>
            <person name="Brugere J.-F."/>
            <person name="Ben Hania W."/>
            <person name="Chaudhary P.P."/>
            <person name="Gaci N."/>
            <person name="Borrel G."/>
            <person name="Cao Van Tuat L."/>
            <person name="Fardeau M.-L."/>
            <person name="Harris H.M.B."/>
            <person name="O'Toole P.W."/>
            <person name="Ollivier B."/>
        </authorList>
    </citation>
    <scope>NUCLEOTIDE SEQUENCE [LARGE SCALE GENOMIC DNA]</scope>
    <source>
        <strain evidence="2 3">Mx-05</strain>
    </source>
</reference>
<dbReference type="RefSeq" id="WP_022533056.1">
    <property type="nucleotide sequence ID" value="NZ_CAYARO010000016.1"/>
</dbReference>
<evidence type="ECO:0008006" key="4">
    <source>
        <dbReference type="Google" id="ProtNLM"/>
    </source>
</evidence>
<accession>A0A3G3IGI6</accession>
<evidence type="ECO:0000313" key="3">
    <source>
        <dbReference type="Proteomes" id="UP000273278"/>
    </source>
</evidence>
<keyword evidence="1" id="KW-1133">Transmembrane helix</keyword>
<feature type="transmembrane region" description="Helical" evidence="1">
    <location>
        <begin position="191"/>
        <end position="213"/>
    </location>
</feature>
<gene>
    <name evidence="2" type="ORF">BKD89_03955</name>
</gene>
<organism evidence="2 3">
    <name type="scientific">Methanomethylophilus alvi</name>
    <dbReference type="NCBI Taxonomy" id="1291540"/>
    <lineage>
        <taxon>Archaea</taxon>
        <taxon>Methanobacteriati</taxon>
        <taxon>Thermoplasmatota</taxon>
        <taxon>Thermoplasmata</taxon>
        <taxon>Methanomassiliicoccales</taxon>
        <taxon>Methanomethylophilaceae</taxon>
        <taxon>Methanomethylophilus</taxon>
    </lineage>
</organism>
<dbReference type="PANTHER" id="PTHR38815:SF1">
    <property type="entry name" value="DUF373 FAMILY PROTEIN"/>
    <property type="match status" value="1"/>
</dbReference>
<feature type="transmembrane region" description="Helical" evidence="1">
    <location>
        <begin position="270"/>
        <end position="293"/>
    </location>
</feature>
<proteinExistence type="predicted"/>
<feature type="transmembrane region" description="Helical" evidence="1">
    <location>
        <begin position="234"/>
        <end position="258"/>
    </location>
</feature>
<evidence type="ECO:0000313" key="2">
    <source>
        <dbReference type="EMBL" id="AYQ54960.1"/>
    </source>
</evidence>
<feature type="transmembrane region" description="Helical" evidence="1">
    <location>
        <begin position="337"/>
        <end position="359"/>
    </location>
</feature>
<dbReference type="AlphaFoldDB" id="A0A3G3IGI6"/>
<evidence type="ECO:0000256" key="1">
    <source>
        <dbReference type="SAM" id="Phobius"/>
    </source>
</evidence>
<dbReference type="Proteomes" id="UP000273278">
    <property type="component" value="Chromosome"/>
</dbReference>
<keyword evidence="1" id="KW-0812">Transmembrane</keyword>
<dbReference type="EMBL" id="CP017686">
    <property type="protein sequence ID" value="AYQ54960.1"/>
    <property type="molecule type" value="Genomic_DNA"/>
</dbReference>
<dbReference type="Pfam" id="PF04123">
    <property type="entry name" value="DUF373"/>
    <property type="match status" value="1"/>
</dbReference>
<feature type="transmembrane region" description="Helical" evidence="1">
    <location>
        <begin position="162"/>
        <end position="185"/>
    </location>
</feature>
<feature type="transmembrane region" description="Helical" evidence="1">
    <location>
        <begin position="305"/>
        <end position="325"/>
    </location>
</feature>
<name>A0A3G3IGI6_9ARCH</name>
<dbReference type="GeneID" id="38292861"/>
<keyword evidence="1" id="KW-0472">Membrane</keyword>
<dbReference type="PANTHER" id="PTHR38815">
    <property type="entry name" value="HYPOTHETICAL MEMBRANE PROTEIN, CONSERVED, DUF373 FAMILY"/>
    <property type="match status" value="1"/>
</dbReference>
<dbReference type="InterPro" id="IPR007254">
    <property type="entry name" value="DUF373"/>
</dbReference>
<protein>
    <recommendedName>
        <fullName evidence="4">DUF373 family protein</fullName>
    </recommendedName>
</protein>
<sequence>MKKTLILVVDRDDDFGAKGSVKTPVIGIDACAEAATALGVADPEDSDTNALYAAMNIYREMEKDGEPAGSFEVALICGDQKVGYKSDGKIVDELNEVLDKVNPNRAILVGDGAEDEYVYPIISSRVSIDSVRKVYVKQAPGVEGTFYIIQKTLSDPQKRERFLAPVSWILMLISSIYIAAGLIIADDLSDFFISSTTLFIVFFIGVMLALYSYSVDERLRRAKDKWAERAKRGSVTVIFSIGGLALMAIGVVIGFISLTDYYTTRTLQRLVLFVCNALWPVLFGIILIMGGTLLDRYMNSHVIKYRFITHCLDIVAIGMLLTGAFDFVGSNLDLGSASMTIVLFEIIGGFVLFIAALVLQHNVKEAMGIEEKEGTKDEVL</sequence>